<sequence length="85" mass="9938">MLFITDPFVVNILVVFLLMALMAFNIYIYLKVRRWIVIAACFFFSIIFSIGSFEYSVPLSPYLQIFYMLISGLLFLVTTLEAYNK</sequence>
<dbReference type="AlphaFoldDB" id="A0A0F9IS88"/>
<feature type="transmembrane region" description="Helical" evidence="1">
    <location>
        <begin position="65"/>
        <end position="83"/>
    </location>
</feature>
<gene>
    <name evidence="2" type="ORF">LCGC14_1621870</name>
</gene>
<keyword evidence="1" id="KW-0812">Transmembrane</keyword>
<organism evidence="2">
    <name type="scientific">marine sediment metagenome</name>
    <dbReference type="NCBI Taxonomy" id="412755"/>
    <lineage>
        <taxon>unclassified sequences</taxon>
        <taxon>metagenomes</taxon>
        <taxon>ecological metagenomes</taxon>
    </lineage>
</organism>
<evidence type="ECO:0000313" key="2">
    <source>
        <dbReference type="EMBL" id="KKM22774.1"/>
    </source>
</evidence>
<protein>
    <submittedName>
        <fullName evidence="2">Uncharacterized protein</fullName>
    </submittedName>
</protein>
<comment type="caution">
    <text evidence="2">The sequence shown here is derived from an EMBL/GenBank/DDBJ whole genome shotgun (WGS) entry which is preliminary data.</text>
</comment>
<evidence type="ECO:0000256" key="1">
    <source>
        <dbReference type="SAM" id="Phobius"/>
    </source>
</evidence>
<accession>A0A0F9IS88</accession>
<keyword evidence="1" id="KW-1133">Transmembrane helix</keyword>
<name>A0A0F9IS88_9ZZZZ</name>
<keyword evidence="1" id="KW-0472">Membrane</keyword>
<proteinExistence type="predicted"/>
<reference evidence="2" key="1">
    <citation type="journal article" date="2015" name="Nature">
        <title>Complex archaea that bridge the gap between prokaryotes and eukaryotes.</title>
        <authorList>
            <person name="Spang A."/>
            <person name="Saw J.H."/>
            <person name="Jorgensen S.L."/>
            <person name="Zaremba-Niedzwiedzka K."/>
            <person name="Martijn J."/>
            <person name="Lind A.E."/>
            <person name="van Eijk R."/>
            <person name="Schleper C."/>
            <person name="Guy L."/>
            <person name="Ettema T.J."/>
        </authorList>
    </citation>
    <scope>NUCLEOTIDE SEQUENCE</scope>
</reference>
<feature type="transmembrane region" description="Helical" evidence="1">
    <location>
        <begin position="12"/>
        <end position="30"/>
    </location>
</feature>
<feature type="transmembrane region" description="Helical" evidence="1">
    <location>
        <begin position="35"/>
        <end position="53"/>
    </location>
</feature>
<dbReference type="EMBL" id="LAZR01013262">
    <property type="protein sequence ID" value="KKM22774.1"/>
    <property type="molecule type" value="Genomic_DNA"/>
</dbReference>